<dbReference type="SUPFAM" id="SSF53474">
    <property type="entry name" value="alpha/beta-Hydrolases"/>
    <property type="match status" value="1"/>
</dbReference>
<dbReference type="Gene3D" id="3.40.50.1820">
    <property type="entry name" value="alpha/beta hydrolase"/>
    <property type="match status" value="1"/>
</dbReference>
<protein>
    <recommendedName>
        <fullName evidence="3">Alpha/beta hydrolase</fullName>
    </recommendedName>
</protein>
<proteinExistence type="predicted"/>
<gene>
    <name evidence="1" type="ORF">RD110_08700</name>
</gene>
<sequence length="218" mass="22758">MRVHIGPNGVEGELCLPPLARGLVIFAPGSGGSGHNACHLCVTKSLHGQGLGALLVDLLTPREAHDRTKVFDIDLLSDRLTEAIEWTRSEAGVRDLPIGLFGAEIGGAAVLAAAAANRDRIFGVVTHGGRPDMVMPMLRAVRTPTLLIASDADPLVLALNRLALDMLKSNGQIAVIASADLPADGAAANEQIAQLAAEWFAARLATAPQAQPQARQHA</sequence>
<evidence type="ECO:0000313" key="1">
    <source>
        <dbReference type="EMBL" id="APW37266.1"/>
    </source>
</evidence>
<dbReference type="InterPro" id="IPR029058">
    <property type="entry name" value="AB_hydrolase_fold"/>
</dbReference>
<dbReference type="STRING" id="1842727.RD110_08700"/>
<dbReference type="Proteomes" id="UP000186609">
    <property type="component" value="Chromosome"/>
</dbReference>
<evidence type="ECO:0008006" key="3">
    <source>
        <dbReference type="Google" id="ProtNLM"/>
    </source>
</evidence>
<dbReference type="KEGG" id="rhy:RD110_08700"/>
<dbReference type="EMBL" id="CP019236">
    <property type="protein sequence ID" value="APW37266.1"/>
    <property type="molecule type" value="Genomic_DNA"/>
</dbReference>
<accession>A0A1P8JU21</accession>
<organism evidence="1 2">
    <name type="scientific">Rhodoferax koreensis</name>
    <dbReference type="NCBI Taxonomy" id="1842727"/>
    <lineage>
        <taxon>Bacteria</taxon>
        <taxon>Pseudomonadati</taxon>
        <taxon>Pseudomonadota</taxon>
        <taxon>Betaproteobacteria</taxon>
        <taxon>Burkholderiales</taxon>
        <taxon>Comamonadaceae</taxon>
        <taxon>Rhodoferax</taxon>
    </lineage>
</organism>
<name>A0A1P8JU21_9BURK</name>
<reference evidence="1 2" key="1">
    <citation type="submission" date="2017-01" db="EMBL/GenBank/DDBJ databases">
        <authorList>
            <person name="Mah S.A."/>
            <person name="Swanson W.J."/>
            <person name="Moy G.W."/>
            <person name="Vacquier V.D."/>
        </authorList>
    </citation>
    <scope>NUCLEOTIDE SEQUENCE [LARGE SCALE GENOMIC DNA]</scope>
    <source>
        <strain evidence="1 2">DCY110</strain>
    </source>
</reference>
<evidence type="ECO:0000313" key="2">
    <source>
        <dbReference type="Proteomes" id="UP000186609"/>
    </source>
</evidence>
<keyword evidence="2" id="KW-1185">Reference proteome</keyword>
<dbReference type="AlphaFoldDB" id="A0A1P8JU21"/>